<comment type="caution">
    <text evidence="2">The sequence shown here is derived from an EMBL/GenBank/DDBJ whole genome shotgun (WGS) entry which is preliminary data.</text>
</comment>
<dbReference type="EMBL" id="JROU02001073">
    <property type="protein sequence ID" value="OEH77514.1"/>
    <property type="molecule type" value="Genomic_DNA"/>
</dbReference>
<reference evidence="2 3" key="1">
    <citation type="journal article" date="2016" name="BMC Genomics">
        <title>Comparative genomics reveals Cyclospora cayetanensis possesses coccidia-like metabolism and invasion components but unique surface antigens.</title>
        <authorList>
            <person name="Liu S."/>
            <person name="Wang L."/>
            <person name="Zheng H."/>
            <person name="Xu Z."/>
            <person name="Roellig D.M."/>
            <person name="Li N."/>
            <person name="Frace M.A."/>
            <person name="Tang K."/>
            <person name="Arrowood M.J."/>
            <person name="Moss D.M."/>
            <person name="Zhang L."/>
            <person name="Feng Y."/>
            <person name="Xiao L."/>
        </authorList>
    </citation>
    <scope>NUCLEOTIDE SEQUENCE [LARGE SCALE GENOMIC DNA]</scope>
    <source>
        <strain evidence="2 3">CHN_HEN01</strain>
    </source>
</reference>
<evidence type="ECO:0000256" key="1">
    <source>
        <dbReference type="SAM" id="MobiDB-lite"/>
    </source>
</evidence>
<protein>
    <submittedName>
        <fullName evidence="2">Uncharacterized protein</fullName>
    </submittedName>
</protein>
<dbReference type="VEuPathDB" id="ToxoDB:cyc_08844"/>
<proteinExistence type="predicted"/>
<dbReference type="VEuPathDB" id="ToxoDB:LOC34624437"/>
<name>A0A1D3D244_9EIME</name>
<feature type="region of interest" description="Disordered" evidence="1">
    <location>
        <begin position="128"/>
        <end position="177"/>
    </location>
</feature>
<gene>
    <name evidence="2" type="ORF">cyc_08844</name>
</gene>
<organism evidence="2 3">
    <name type="scientific">Cyclospora cayetanensis</name>
    <dbReference type="NCBI Taxonomy" id="88456"/>
    <lineage>
        <taxon>Eukaryota</taxon>
        <taxon>Sar</taxon>
        <taxon>Alveolata</taxon>
        <taxon>Apicomplexa</taxon>
        <taxon>Conoidasida</taxon>
        <taxon>Coccidia</taxon>
        <taxon>Eucoccidiorida</taxon>
        <taxon>Eimeriorina</taxon>
        <taxon>Eimeriidae</taxon>
        <taxon>Cyclospora</taxon>
    </lineage>
</organism>
<dbReference type="Proteomes" id="UP000095192">
    <property type="component" value="Unassembled WGS sequence"/>
</dbReference>
<dbReference type="AlphaFoldDB" id="A0A1D3D244"/>
<evidence type="ECO:0000313" key="3">
    <source>
        <dbReference type="Proteomes" id="UP000095192"/>
    </source>
</evidence>
<dbReference type="InParanoid" id="A0A1D3D244"/>
<accession>A0A1D3D244</accession>
<evidence type="ECO:0000313" key="2">
    <source>
        <dbReference type="EMBL" id="OEH77514.1"/>
    </source>
</evidence>
<keyword evidence="3" id="KW-1185">Reference proteome</keyword>
<sequence>MPEGVSALDHGGAGTPRFVLHLDLPPLRTLSGALDVLLQTKAPTEAVAIPAAASQEAKALFAPASRQEPLPPPQTPGILRSCFSDTSKVEGVGGRPLYAVLCRWSSQAVGRRFVQRASGVGPHSLVPGAAATNTAGSVEAPIRHRRLRRRGGDTHLRCSDPTFPPYDPKGAFSENGL</sequence>